<reference evidence="6 7" key="1">
    <citation type="submission" date="2016-04" db="EMBL/GenBank/DDBJ databases">
        <title>Complete genome sequence of natural rubber-degrading, novel Gram-negative bacterium, Rhizobacter gummiphilus strain NS21.</title>
        <authorList>
            <person name="Tabata M."/>
            <person name="Kasai D."/>
            <person name="Fukuda M."/>
        </authorList>
    </citation>
    <scope>NUCLEOTIDE SEQUENCE [LARGE SCALE GENOMIC DNA]</scope>
    <source>
        <strain evidence="6 7">NS21</strain>
    </source>
</reference>
<keyword evidence="3" id="KW-0418">Kinase</keyword>
<proteinExistence type="inferred from homology"/>
<evidence type="ECO:0000256" key="3">
    <source>
        <dbReference type="ARBA" id="ARBA00022777"/>
    </source>
</evidence>
<organism evidence="6 7">
    <name type="scientific">Piscinibacter gummiphilus</name>
    <dbReference type="NCBI Taxonomy" id="946333"/>
    <lineage>
        <taxon>Bacteria</taxon>
        <taxon>Pseudomonadati</taxon>
        <taxon>Pseudomonadota</taxon>
        <taxon>Betaproteobacteria</taxon>
        <taxon>Burkholderiales</taxon>
        <taxon>Sphaerotilaceae</taxon>
        <taxon>Piscinibacter</taxon>
    </lineage>
</organism>
<dbReference type="GO" id="GO:0005829">
    <property type="term" value="C:cytosol"/>
    <property type="evidence" value="ECO:0007669"/>
    <property type="project" value="TreeGrafter"/>
</dbReference>
<accession>A0A1W6L8E6</accession>
<feature type="domain" description="HipA N-terminal subdomain 1" evidence="5">
    <location>
        <begin position="11"/>
        <end position="111"/>
    </location>
</feature>
<name>A0A1W6L8E6_9BURK</name>
<evidence type="ECO:0000313" key="7">
    <source>
        <dbReference type="Proteomes" id="UP000193427"/>
    </source>
</evidence>
<keyword evidence="7" id="KW-1185">Reference proteome</keyword>
<dbReference type="KEGG" id="rgu:A4W93_12095"/>
<dbReference type="CDD" id="cd17808">
    <property type="entry name" value="HipA_Ec_like"/>
    <property type="match status" value="1"/>
</dbReference>
<dbReference type="Pfam" id="PF07804">
    <property type="entry name" value="HipA_C"/>
    <property type="match status" value="1"/>
</dbReference>
<evidence type="ECO:0000256" key="1">
    <source>
        <dbReference type="ARBA" id="ARBA00010164"/>
    </source>
</evidence>
<dbReference type="RefSeq" id="WP_085750852.1">
    <property type="nucleotide sequence ID" value="NZ_BSPR01000023.1"/>
</dbReference>
<feature type="domain" description="HipA-like C-terminal" evidence="4">
    <location>
        <begin position="159"/>
        <end position="405"/>
    </location>
</feature>
<dbReference type="NCBIfam" id="TIGR03071">
    <property type="entry name" value="couple_hipA"/>
    <property type="match status" value="1"/>
</dbReference>
<evidence type="ECO:0000259" key="4">
    <source>
        <dbReference type="Pfam" id="PF07804"/>
    </source>
</evidence>
<protein>
    <submittedName>
        <fullName evidence="6">Toxin HipA</fullName>
    </submittedName>
</protein>
<evidence type="ECO:0000313" key="6">
    <source>
        <dbReference type="EMBL" id="ARN20575.1"/>
    </source>
</evidence>
<dbReference type="GO" id="GO:0004674">
    <property type="term" value="F:protein serine/threonine kinase activity"/>
    <property type="evidence" value="ECO:0007669"/>
    <property type="project" value="TreeGrafter"/>
</dbReference>
<dbReference type="OrthoDB" id="9805913at2"/>
<dbReference type="PANTHER" id="PTHR37419">
    <property type="entry name" value="SERINE/THREONINE-PROTEIN KINASE TOXIN HIPA"/>
    <property type="match status" value="1"/>
</dbReference>
<dbReference type="STRING" id="946333.A4W93_12095"/>
<dbReference type="AlphaFoldDB" id="A0A1W6L8E6"/>
<sequence length="446" mass="49095">MGRRSHARTLSLWSNGVRVGSWHLPTRGDMELRYDPAWKASPLGRPLSLSLPFGLDDGPLRGPRVAAWFENLLPDSEEIRKRLATRFRTGSTSAFDLLQAIGRDCVGAVQLLPEDEVPAGFDTVEGDPLDEDGVAQYLDRAVAPAARLMAEGDDEDFRISLAGAQEKTALLRHEGRWLRPHGATPTSHILKLPLGLVGNSRVDLSRSVENEWLCLALLREYGVPAARADIEVFGPRKVLSVERFDRRLHSSGRWWLRLPQEDFCQALGVPPHLKYEADGGPGVADLARLLGQSETARADLDTLVTTQVLFWLLAAPDGHAKNFSLQLAAGGRYRLAPLYDVMSIWPVEGQGPNRWSWHKARLAMAMVGKNRHYHLKDIRRRHFDALAALCGTGKDAGAVIERLLGATDGVVERVGAQLPEGFPAEVFERITAGLKSSAEKLGQTAD</sequence>
<keyword evidence="2" id="KW-0808">Transferase</keyword>
<dbReference type="EMBL" id="CP015118">
    <property type="protein sequence ID" value="ARN20575.1"/>
    <property type="molecule type" value="Genomic_DNA"/>
</dbReference>
<dbReference type="InterPro" id="IPR012893">
    <property type="entry name" value="HipA-like_C"/>
</dbReference>
<dbReference type="Pfam" id="PF13657">
    <property type="entry name" value="Couple_hipA"/>
    <property type="match status" value="1"/>
</dbReference>
<dbReference type="InterPro" id="IPR052028">
    <property type="entry name" value="HipA_Ser/Thr_kinase"/>
</dbReference>
<evidence type="ECO:0000259" key="5">
    <source>
        <dbReference type="Pfam" id="PF13657"/>
    </source>
</evidence>
<comment type="similarity">
    <text evidence="1">Belongs to the HipA Ser/Thr kinase family.</text>
</comment>
<evidence type="ECO:0000256" key="2">
    <source>
        <dbReference type="ARBA" id="ARBA00022679"/>
    </source>
</evidence>
<dbReference type="Proteomes" id="UP000193427">
    <property type="component" value="Chromosome"/>
</dbReference>
<dbReference type="InterPro" id="IPR017508">
    <property type="entry name" value="HipA_N1"/>
</dbReference>
<gene>
    <name evidence="6" type="ORF">A4W93_12095</name>
</gene>
<dbReference type="PANTHER" id="PTHR37419:SF1">
    <property type="entry name" value="SERINE_THREONINE-PROTEIN KINASE TOXIN HIPA"/>
    <property type="match status" value="1"/>
</dbReference>